<evidence type="ECO:0000256" key="5">
    <source>
        <dbReference type="HAMAP-Rule" id="MF_00291"/>
    </source>
</evidence>
<dbReference type="FunFam" id="1.10.287.610:FF:000001">
    <property type="entry name" value="30S ribosomal protein S2"/>
    <property type="match status" value="1"/>
</dbReference>
<feature type="compositionally biased region" description="Basic and acidic residues" evidence="7">
    <location>
        <begin position="230"/>
        <end position="265"/>
    </location>
</feature>
<evidence type="ECO:0000256" key="1">
    <source>
        <dbReference type="ARBA" id="ARBA00006242"/>
    </source>
</evidence>
<proteinExistence type="inferred from homology"/>
<dbReference type="AlphaFoldDB" id="A0A7V4WW97"/>
<comment type="caution">
    <text evidence="8">The sequence shown here is derived from an EMBL/GenBank/DDBJ whole genome shotgun (WGS) entry which is preliminary data.</text>
</comment>
<evidence type="ECO:0000313" key="8">
    <source>
        <dbReference type="EMBL" id="HGY56236.1"/>
    </source>
</evidence>
<name>A0A7V4WW97_CALAY</name>
<evidence type="ECO:0000256" key="6">
    <source>
        <dbReference type="RuleBase" id="RU003631"/>
    </source>
</evidence>
<dbReference type="CDD" id="cd01425">
    <property type="entry name" value="RPS2"/>
    <property type="match status" value="1"/>
</dbReference>
<dbReference type="SUPFAM" id="SSF52313">
    <property type="entry name" value="Ribosomal protein S2"/>
    <property type="match status" value="1"/>
</dbReference>
<dbReference type="PANTHER" id="PTHR12534:SF0">
    <property type="entry name" value="SMALL RIBOSOMAL SUBUNIT PROTEIN US2M"/>
    <property type="match status" value="1"/>
</dbReference>
<keyword evidence="3 5" id="KW-0687">Ribonucleoprotein</keyword>
<dbReference type="PRINTS" id="PR00395">
    <property type="entry name" value="RIBOSOMALS2"/>
</dbReference>
<dbReference type="InterPro" id="IPR005706">
    <property type="entry name" value="Ribosomal_uS2_bac/mit/plastid"/>
</dbReference>
<dbReference type="Pfam" id="PF00318">
    <property type="entry name" value="Ribosomal_S2"/>
    <property type="match status" value="1"/>
</dbReference>
<evidence type="ECO:0000256" key="4">
    <source>
        <dbReference type="ARBA" id="ARBA00035256"/>
    </source>
</evidence>
<dbReference type="Gene3D" id="1.10.287.610">
    <property type="entry name" value="Helix hairpin bin"/>
    <property type="match status" value="1"/>
</dbReference>
<dbReference type="InterPro" id="IPR001865">
    <property type="entry name" value="Ribosomal_uS2"/>
</dbReference>
<reference evidence="8" key="1">
    <citation type="journal article" date="2020" name="mSystems">
        <title>Genome- and Community-Level Interaction Insights into Carbon Utilization and Element Cycling Functions of Hydrothermarchaeota in Hydrothermal Sediment.</title>
        <authorList>
            <person name="Zhou Z."/>
            <person name="Liu Y."/>
            <person name="Xu W."/>
            <person name="Pan J."/>
            <person name="Luo Z.H."/>
            <person name="Li M."/>
        </authorList>
    </citation>
    <scope>NUCLEOTIDE SEQUENCE [LARGE SCALE GENOMIC DNA]</scope>
    <source>
        <strain evidence="8">HyVt-577</strain>
    </source>
</reference>
<gene>
    <name evidence="5 8" type="primary">rpsB</name>
    <name evidence="8" type="ORF">ENK44_11065</name>
</gene>
<dbReference type="PROSITE" id="PS00963">
    <property type="entry name" value="RIBOSOMAL_S2_2"/>
    <property type="match status" value="1"/>
</dbReference>
<comment type="similarity">
    <text evidence="1 5 6">Belongs to the universal ribosomal protein uS2 family.</text>
</comment>
<dbReference type="InterPro" id="IPR023591">
    <property type="entry name" value="Ribosomal_uS2_flav_dom_sf"/>
</dbReference>
<dbReference type="Gene3D" id="3.40.50.10490">
    <property type="entry name" value="Glucose-6-phosphate isomerase like protein, domain 1"/>
    <property type="match status" value="1"/>
</dbReference>
<accession>A0A7V4WW97</accession>
<dbReference type="NCBIfam" id="TIGR01011">
    <property type="entry name" value="rpsB_bact"/>
    <property type="match status" value="1"/>
</dbReference>
<evidence type="ECO:0000256" key="7">
    <source>
        <dbReference type="SAM" id="MobiDB-lite"/>
    </source>
</evidence>
<dbReference type="HAMAP" id="MF_00291_B">
    <property type="entry name" value="Ribosomal_uS2_B"/>
    <property type="match status" value="1"/>
</dbReference>
<protein>
    <recommendedName>
        <fullName evidence="4 5">Small ribosomal subunit protein uS2</fullName>
    </recommendedName>
</protein>
<dbReference type="GO" id="GO:0006412">
    <property type="term" value="P:translation"/>
    <property type="evidence" value="ECO:0007669"/>
    <property type="project" value="UniProtKB-UniRule"/>
</dbReference>
<evidence type="ECO:0000256" key="2">
    <source>
        <dbReference type="ARBA" id="ARBA00022980"/>
    </source>
</evidence>
<feature type="region of interest" description="Disordered" evidence="7">
    <location>
        <begin position="230"/>
        <end position="277"/>
    </location>
</feature>
<dbReference type="GO" id="GO:0022627">
    <property type="term" value="C:cytosolic small ribosomal subunit"/>
    <property type="evidence" value="ECO:0007669"/>
    <property type="project" value="TreeGrafter"/>
</dbReference>
<organism evidence="8">
    <name type="scientific">Caldithrix abyssi</name>
    <dbReference type="NCBI Taxonomy" id="187145"/>
    <lineage>
        <taxon>Bacteria</taxon>
        <taxon>Pseudomonadati</taxon>
        <taxon>Calditrichota</taxon>
        <taxon>Calditrichia</taxon>
        <taxon>Calditrichales</taxon>
        <taxon>Calditrichaceae</taxon>
        <taxon>Caldithrix</taxon>
    </lineage>
</organism>
<dbReference type="InterPro" id="IPR018130">
    <property type="entry name" value="Ribosomal_uS2_CS"/>
</dbReference>
<dbReference type="PANTHER" id="PTHR12534">
    <property type="entry name" value="30S RIBOSOMAL PROTEIN S2 PROKARYOTIC AND ORGANELLAR"/>
    <property type="match status" value="1"/>
</dbReference>
<dbReference type="Proteomes" id="UP000885779">
    <property type="component" value="Unassembled WGS sequence"/>
</dbReference>
<keyword evidence="2 5" id="KW-0689">Ribosomal protein</keyword>
<feature type="compositionally biased region" description="Basic residues" evidence="7">
    <location>
        <begin position="266"/>
        <end position="277"/>
    </location>
</feature>
<dbReference type="PROSITE" id="PS00962">
    <property type="entry name" value="RIBOSOMAL_S2_1"/>
    <property type="match status" value="1"/>
</dbReference>
<sequence length="277" mass="31121">MPSLSLEQLLAAGTHFGHLTRRWNPKMKPYIFMQKDGIHIIDLKKTQTALDKALEVVRQVVGEGYEVLFVGTKVQAKDIIASEAKRCGMFFVSNRWLGGMLTNFSTIRKSIKHYKNLVKMSTDGTYEKISKKERLMIEREKEKLFKVLGGIEEMKRLPGVVFIVDTKKEHIAVNEARKMNIPIIAMVDTNSDPTVIDYPIPANDDAAKSISLITSKIADTVIEARQKVKEKQDLAQAVESEKKSADEEGKTGKDAKGARSKEAKQVKKQAKTTKKES</sequence>
<evidence type="ECO:0000256" key="3">
    <source>
        <dbReference type="ARBA" id="ARBA00023274"/>
    </source>
</evidence>
<dbReference type="EMBL" id="DRQG01000105">
    <property type="protein sequence ID" value="HGY56236.1"/>
    <property type="molecule type" value="Genomic_DNA"/>
</dbReference>
<dbReference type="GO" id="GO:0003735">
    <property type="term" value="F:structural constituent of ribosome"/>
    <property type="evidence" value="ECO:0007669"/>
    <property type="project" value="InterPro"/>
</dbReference>